<keyword evidence="2" id="KW-1185">Reference proteome</keyword>
<gene>
    <name evidence="1" type="ORF">RR46_09083</name>
</gene>
<dbReference type="GO" id="GO:0072546">
    <property type="term" value="C:EMC complex"/>
    <property type="evidence" value="ECO:0007669"/>
    <property type="project" value="InterPro"/>
</dbReference>
<dbReference type="EMBL" id="KQ459590">
    <property type="protein sequence ID" value="KPI97176.1"/>
    <property type="molecule type" value="Genomic_DNA"/>
</dbReference>
<dbReference type="STRING" id="66420.A0A194PUU2"/>
<sequence>MGEITLETIAYAKLMLHAAKYPSCAVTGILLADGTNIRDGAKNQELNIVDAIPLFHHSHYLSPMAEIALTQIDTMAQAENRVIAGYYAGCENFRDNTVEKCPGQKIAEKIAEVFPSAVFIVIDNKKVMKHLDSPAIKLHSYSEGKWKPKDMSNILYQQSYVLETVSYLLQALVYKDLVDFDNYLDDLTLDWTNLGIEKVIASINASNSVERDYIEERVDDDDNDYE</sequence>
<organism evidence="1 2">
    <name type="scientific">Papilio xuthus</name>
    <name type="common">Asian swallowtail butterfly</name>
    <dbReference type="NCBI Taxonomy" id="66420"/>
    <lineage>
        <taxon>Eukaryota</taxon>
        <taxon>Metazoa</taxon>
        <taxon>Ecdysozoa</taxon>
        <taxon>Arthropoda</taxon>
        <taxon>Hexapoda</taxon>
        <taxon>Insecta</taxon>
        <taxon>Pterygota</taxon>
        <taxon>Neoptera</taxon>
        <taxon>Endopterygota</taxon>
        <taxon>Lepidoptera</taxon>
        <taxon>Glossata</taxon>
        <taxon>Ditrysia</taxon>
        <taxon>Papilionoidea</taxon>
        <taxon>Papilionidae</taxon>
        <taxon>Papilioninae</taxon>
        <taxon>Papilio</taxon>
    </lineage>
</organism>
<name>A0A194PUU2_PAPXU</name>
<proteinExistence type="predicted"/>
<dbReference type="PANTHER" id="PTHR12941">
    <property type="entry name" value="ER MEMBRANE PROTEIN COMPLEX"/>
    <property type="match status" value="1"/>
</dbReference>
<evidence type="ECO:0000313" key="1">
    <source>
        <dbReference type="EMBL" id="KPI97176.1"/>
    </source>
</evidence>
<accession>A0A194PUU2</accession>
<evidence type="ECO:0000313" key="2">
    <source>
        <dbReference type="Proteomes" id="UP000053268"/>
    </source>
</evidence>
<dbReference type="AlphaFoldDB" id="A0A194PUU2"/>
<dbReference type="CDD" id="cd08060">
    <property type="entry name" value="MPN_UPF0172"/>
    <property type="match status" value="1"/>
</dbReference>
<dbReference type="Pfam" id="PF03665">
    <property type="entry name" value="UPF0172"/>
    <property type="match status" value="1"/>
</dbReference>
<protein>
    <submittedName>
        <fullName evidence="1">UPF0172 protein CG3501</fullName>
    </submittedName>
</protein>
<dbReference type="Proteomes" id="UP000053268">
    <property type="component" value="Unassembled WGS sequence"/>
</dbReference>
<dbReference type="PANTHER" id="PTHR12941:SF10">
    <property type="entry name" value="ER MEMBRANE PROTEIN COMPLEX SUBUNIT 8_9 HOMOLOG"/>
    <property type="match status" value="1"/>
</dbReference>
<dbReference type="InterPro" id="IPR005366">
    <property type="entry name" value="EMC8/9"/>
</dbReference>
<reference evidence="1 2" key="1">
    <citation type="journal article" date="2015" name="Nat. Commun.">
        <title>Outbred genome sequencing and CRISPR/Cas9 gene editing in butterflies.</title>
        <authorList>
            <person name="Li X."/>
            <person name="Fan D."/>
            <person name="Zhang W."/>
            <person name="Liu G."/>
            <person name="Zhang L."/>
            <person name="Zhao L."/>
            <person name="Fang X."/>
            <person name="Chen L."/>
            <person name="Dong Y."/>
            <person name="Chen Y."/>
            <person name="Ding Y."/>
            <person name="Zhao R."/>
            <person name="Feng M."/>
            <person name="Zhu Y."/>
            <person name="Feng Y."/>
            <person name="Jiang X."/>
            <person name="Zhu D."/>
            <person name="Xiang H."/>
            <person name="Feng X."/>
            <person name="Li S."/>
            <person name="Wang J."/>
            <person name="Zhang G."/>
            <person name="Kronforst M.R."/>
            <person name="Wang W."/>
        </authorList>
    </citation>
    <scope>NUCLEOTIDE SEQUENCE [LARGE SCALE GENOMIC DNA]</scope>
    <source>
        <strain evidence="1">Ya'a_city_454_Px</strain>
        <tissue evidence="1">Whole body</tissue>
    </source>
</reference>